<dbReference type="PANTHER" id="PTHR36566">
    <property type="entry name" value="NICKEL INSERTION PROTEIN-RELATED"/>
    <property type="match status" value="1"/>
</dbReference>
<sequence>MKKNRDMAVFIPSSGAAGDMIVGSLLDAGANVDLVLGKMKEVGNKAGEINVNVSKTDRNSISGLRVEIDSTDSKLRFEDMVQIIQNSNLSRQSKNKSIQILKNLKEAEDKVHNSSSEFHEVGKADALADIVGSVVGYYDLKLDSRKIYCTELKVGGGYTKTQHGLLSAPTPATLNILKENDMKFSGGPVKQEILTPTGAAILSVFVDKYVETIPHIKITDIGRGAGKKELEVPNLLTICIGEGEKNLIEDTVTSFETNIDDVEGEEIGYLIDKLLKEGALDVSVIPALMKKGRIGNILKVISRKEDLENLSEIVIKETGTLGVRISRDKHRLIAERKFKIVEVFNEEVNVKIGKFRNGEIFDISPEYEDCVKIAEKTGTPLKEVKTRALLKAKEDIN</sequence>
<dbReference type="InterPro" id="IPR002822">
    <property type="entry name" value="Ni_insertion"/>
</dbReference>
<dbReference type="Gene3D" id="3.10.20.300">
    <property type="entry name" value="mk0293 like domain"/>
    <property type="match status" value="1"/>
</dbReference>
<dbReference type="NCBIfam" id="TIGR00299">
    <property type="entry name" value="nickel pincer cofactor biosynthesis protein LarC"/>
    <property type="match status" value="1"/>
</dbReference>
<keyword evidence="2" id="KW-0456">Lyase</keyword>
<evidence type="ECO:0000313" key="3">
    <source>
        <dbReference type="EMBL" id="OUJ18075.1"/>
    </source>
</evidence>
<dbReference type="RefSeq" id="WP_161490836.1">
    <property type="nucleotide sequence ID" value="NZ_MRZU01000005.1"/>
</dbReference>
<proteinExistence type="inferred from homology"/>
<accession>A0A1Y3GF29</accession>
<comment type="similarity">
    <text evidence="2">Belongs to the LarC family.</text>
</comment>
<dbReference type="PANTHER" id="PTHR36566:SF1">
    <property type="entry name" value="PYRIDINIUM-3,5-BISTHIOCARBOXYLIC ACID MONONUCLEOTIDE NICKEL INSERTION PROTEIN"/>
    <property type="match status" value="1"/>
</dbReference>
<evidence type="ECO:0000313" key="4">
    <source>
        <dbReference type="Proteomes" id="UP000195137"/>
    </source>
</evidence>
<keyword evidence="4" id="KW-1185">Reference proteome</keyword>
<dbReference type="HAMAP" id="MF_01074">
    <property type="entry name" value="LarC"/>
    <property type="match status" value="1"/>
</dbReference>
<dbReference type="GO" id="GO:0016151">
    <property type="term" value="F:nickel cation binding"/>
    <property type="evidence" value="ECO:0007669"/>
    <property type="project" value="UniProtKB-UniRule"/>
</dbReference>
<dbReference type="AlphaFoldDB" id="A0A1Y3GF29"/>
<keyword evidence="1 2" id="KW-0533">Nickel</keyword>
<name>A0A1Y3GF29_9EURY</name>
<dbReference type="GO" id="GO:0016829">
    <property type="term" value="F:lyase activity"/>
    <property type="evidence" value="ECO:0007669"/>
    <property type="project" value="UniProtKB-UniRule"/>
</dbReference>
<dbReference type="OrthoDB" id="10691at2157"/>
<dbReference type="Gene3D" id="3.30.70.1380">
    <property type="entry name" value="Transcriptional regulatory protein pf0864 domain like"/>
    <property type="match status" value="1"/>
</dbReference>
<dbReference type="Pfam" id="PF01969">
    <property type="entry name" value="Ni_insertion"/>
    <property type="match status" value="1"/>
</dbReference>
<evidence type="ECO:0000256" key="2">
    <source>
        <dbReference type="HAMAP-Rule" id="MF_01074"/>
    </source>
</evidence>
<organism evidence="3 4">
    <name type="scientific">Methanonatronarchaeum thermophilum</name>
    <dbReference type="NCBI Taxonomy" id="1927129"/>
    <lineage>
        <taxon>Archaea</taxon>
        <taxon>Methanobacteriati</taxon>
        <taxon>Methanobacteriota</taxon>
        <taxon>Methanonatronarchaeia</taxon>
        <taxon>Methanonatronarchaeales</taxon>
        <taxon>Methanonatronarchaeaceae</taxon>
        <taxon>Methanonatronarchaeum</taxon>
    </lineage>
</organism>
<comment type="caution">
    <text evidence="3">The sequence shown here is derived from an EMBL/GenBank/DDBJ whole genome shotgun (WGS) entry which is preliminary data.</text>
</comment>
<protein>
    <recommendedName>
        <fullName evidence="2">Putative nickel insertion protein</fullName>
    </recommendedName>
</protein>
<dbReference type="Proteomes" id="UP000195137">
    <property type="component" value="Unassembled WGS sequence"/>
</dbReference>
<evidence type="ECO:0000256" key="1">
    <source>
        <dbReference type="ARBA" id="ARBA00022596"/>
    </source>
</evidence>
<dbReference type="EMBL" id="MRZU01000005">
    <property type="protein sequence ID" value="OUJ18075.1"/>
    <property type="molecule type" value="Genomic_DNA"/>
</dbReference>
<reference evidence="3 4" key="1">
    <citation type="submission" date="2016-12" db="EMBL/GenBank/DDBJ databases">
        <title>Discovery of methanogenic haloarchaea.</title>
        <authorList>
            <person name="Sorokin D.Y."/>
            <person name="Makarova K.S."/>
            <person name="Abbas B."/>
            <person name="Ferrer M."/>
            <person name="Golyshin P.N."/>
        </authorList>
    </citation>
    <scope>NUCLEOTIDE SEQUENCE [LARGE SCALE GENOMIC DNA]</scope>
    <source>
        <strain evidence="3">AMET1</strain>
    </source>
</reference>
<gene>
    <name evidence="3" type="ORF">AMET1_1517</name>
</gene>